<dbReference type="EMBL" id="QXCT01000002">
    <property type="protein sequence ID" value="MDW9257399.1"/>
    <property type="molecule type" value="Genomic_DNA"/>
</dbReference>
<feature type="region of interest" description="Disordered" evidence="1">
    <location>
        <begin position="1"/>
        <end position="26"/>
    </location>
</feature>
<evidence type="ECO:0000313" key="2">
    <source>
        <dbReference type="EMBL" id="MDW9257399.1"/>
    </source>
</evidence>
<dbReference type="Proteomes" id="UP001272137">
    <property type="component" value="Unassembled WGS sequence"/>
</dbReference>
<gene>
    <name evidence="2" type="ORF">C7S16_0225</name>
</gene>
<reference evidence="2" key="1">
    <citation type="submission" date="2018-08" db="EMBL/GenBank/DDBJ databases">
        <title>Identification of Burkholderia cepacia strains that express a Burkholderia pseudomallei-like capsular polysaccharide.</title>
        <authorList>
            <person name="Burtnick M.N."/>
            <person name="Vongsouvath M."/>
            <person name="Newton P."/>
            <person name="Wuthiekanun V."/>
            <person name="Limmathurotsakul D."/>
            <person name="Brett P.J."/>
            <person name="Chantratita N."/>
            <person name="Dance D.A."/>
        </authorList>
    </citation>
    <scope>NUCLEOTIDE SEQUENCE</scope>
    <source>
        <strain evidence="2">SBXCC001</strain>
    </source>
</reference>
<accession>A0AAW9D689</accession>
<comment type="caution">
    <text evidence="2">The sequence shown here is derived from an EMBL/GenBank/DDBJ whole genome shotgun (WGS) entry which is preliminary data.</text>
</comment>
<proteinExistence type="predicted"/>
<dbReference type="AlphaFoldDB" id="A0AAW9D689"/>
<sequence>MNSSGFQKRGRMTSLGRGKVRVIGSKPGKLIRHFDCNAANRPADRETAES</sequence>
<name>A0AAW9D689_BURTH</name>
<organism evidence="2 3">
    <name type="scientific">Burkholderia thailandensis</name>
    <dbReference type="NCBI Taxonomy" id="57975"/>
    <lineage>
        <taxon>Bacteria</taxon>
        <taxon>Pseudomonadati</taxon>
        <taxon>Pseudomonadota</taxon>
        <taxon>Betaproteobacteria</taxon>
        <taxon>Burkholderiales</taxon>
        <taxon>Burkholderiaceae</taxon>
        <taxon>Burkholderia</taxon>
        <taxon>pseudomallei group</taxon>
    </lineage>
</organism>
<evidence type="ECO:0000313" key="3">
    <source>
        <dbReference type="Proteomes" id="UP001272137"/>
    </source>
</evidence>
<evidence type="ECO:0000256" key="1">
    <source>
        <dbReference type="SAM" id="MobiDB-lite"/>
    </source>
</evidence>
<protein>
    <submittedName>
        <fullName evidence="2">Uncharacterized protein</fullName>
    </submittedName>
</protein>